<dbReference type="InterPro" id="IPR003140">
    <property type="entry name" value="PLipase/COase/thioEstase"/>
</dbReference>
<organism evidence="9 10">
    <name type="scientific">Roseibium aggregatum</name>
    <dbReference type="NCBI Taxonomy" id="187304"/>
    <lineage>
        <taxon>Bacteria</taxon>
        <taxon>Pseudomonadati</taxon>
        <taxon>Pseudomonadota</taxon>
        <taxon>Alphaproteobacteria</taxon>
        <taxon>Hyphomicrobiales</taxon>
        <taxon>Stappiaceae</taxon>
        <taxon>Roseibium</taxon>
    </lineage>
</organism>
<dbReference type="SUPFAM" id="SSF53474">
    <property type="entry name" value="alpha/beta-Hydrolases"/>
    <property type="match status" value="1"/>
</dbReference>
<keyword evidence="2" id="KW-0964">Secreted</keyword>
<evidence type="ECO:0000256" key="7">
    <source>
        <dbReference type="ARBA" id="ARBA00023326"/>
    </source>
</evidence>
<protein>
    <submittedName>
        <fullName evidence="9">Polyhydroxybutyrate depolymerase</fullName>
    </submittedName>
</protein>
<dbReference type="PANTHER" id="PTHR38050">
    <property type="match status" value="1"/>
</dbReference>
<evidence type="ECO:0000313" key="9">
    <source>
        <dbReference type="EMBL" id="MBD1548991.1"/>
    </source>
</evidence>
<evidence type="ECO:0000259" key="8">
    <source>
        <dbReference type="Pfam" id="PF02230"/>
    </source>
</evidence>
<accession>A0A926S7S6</accession>
<dbReference type="GO" id="GO:0030600">
    <property type="term" value="F:feruloyl esterase activity"/>
    <property type="evidence" value="ECO:0007669"/>
    <property type="project" value="InterPro"/>
</dbReference>
<dbReference type="Proteomes" id="UP000598467">
    <property type="component" value="Unassembled WGS sequence"/>
</dbReference>
<evidence type="ECO:0000313" key="10">
    <source>
        <dbReference type="Proteomes" id="UP000598467"/>
    </source>
</evidence>
<feature type="domain" description="Phospholipase/carboxylesterase/thioesterase" evidence="8">
    <location>
        <begin position="125"/>
        <end position="193"/>
    </location>
</feature>
<name>A0A926S7S6_9HYPH</name>
<sequence length="302" mass="33359">MSVAGAFGQTALDQTASDQTALDRPACGGDTPCTVEGGEYYIHLPPGRKASKPKGAIFFLHGHRGKAINQISNKSFLNMADELGVAFIAVQGLEGTWSFPTAPHQLRDEFSFFDRVLEDVSKRFGVKRDRTLLAGFSSGAFMTWYLACDDAERFSGYAPIAGAFWKPLPESCKTREPYLFHVHGTSDKVVPLAGRALGGGRWIQGDVYKSFDVWLHQASVSEDSARHYTSGNLQCERWSPKGGVLELCLHDGGHSVRAEWIKRAWMELAKARGWPEYTTLTVHANCQEHDDKLTDAEVTRAC</sequence>
<evidence type="ECO:0000256" key="4">
    <source>
        <dbReference type="ARBA" id="ARBA00022729"/>
    </source>
</evidence>
<dbReference type="AlphaFoldDB" id="A0A926S7S6"/>
<evidence type="ECO:0000256" key="3">
    <source>
        <dbReference type="ARBA" id="ARBA00022651"/>
    </source>
</evidence>
<evidence type="ECO:0000256" key="1">
    <source>
        <dbReference type="ARBA" id="ARBA00004613"/>
    </source>
</evidence>
<dbReference type="PANTHER" id="PTHR38050:SF2">
    <property type="entry name" value="FERULOYL ESTERASE C-RELATED"/>
    <property type="match status" value="1"/>
</dbReference>
<dbReference type="EMBL" id="JABFCZ010000029">
    <property type="protein sequence ID" value="MBD1548991.1"/>
    <property type="molecule type" value="Genomic_DNA"/>
</dbReference>
<evidence type="ECO:0000256" key="5">
    <source>
        <dbReference type="ARBA" id="ARBA00022801"/>
    </source>
</evidence>
<keyword evidence="6" id="KW-0119">Carbohydrate metabolism</keyword>
<comment type="caution">
    <text evidence="9">The sequence shown here is derived from an EMBL/GenBank/DDBJ whole genome shotgun (WGS) entry which is preliminary data.</text>
</comment>
<proteinExistence type="predicted"/>
<keyword evidence="4" id="KW-0732">Signal</keyword>
<dbReference type="InterPro" id="IPR029058">
    <property type="entry name" value="AB_hydrolase_fold"/>
</dbReference>
<comment type="subcellular location">
    <subcellularLocation>
        <location evidence="1">Secreted</location>
    </subcellularLocation>
</comment>
<keyword evidence="5" id="KW-0378">Hydrolase</keyword>
<dbReference type="Pfam" id="PF02230">
    <property type="entry name" value="Abhydrolase_2"/>
    <property type="match status" value="1"/>
</dbReference>
<evidence type="ECO:0000256" key="2">
    <source>
        <dbReference type="ARBA" id="ARBA00022525"/>
    </source>
</evidence>
<gene>
    <name evidence="9" type="ORF">HK439_22250</name>
</gene>
<keyword evidence="3" id="KW-0858">Xylan degradation</keyword>
<evidence type="ECO:0000256" key="6">
    <source>
        <dbReference type="ARBA" id="ARBA00023277"/>
    </source>
</evidence>
<dbReference type="InterPro" id="IPR043595">
    <property type="entry name" value="FaeB/C/D"/>
</dbReference>
<dbReference type="GO" id="GO:0045493">
    <property type="term" value="P:xylan catabolic process"/>
    <property type="evidence" value="ECO:0007669"/>
    <property type="project" value="UniProtKB-KW"/>
</dbReference>
<dbReference type="Gene3D" id="3.40.50.1820">
    <property type="entry name" value="alpha/beta hydrolase"/>
    <property type="match status" value="1"/>
</dbReference>
<keyword evidence="7" id="KW-0624">Polysaccharide degradation</keyword>
<dbReference type="GO" id="GO:0005576">
    <property type="term" value="C:extracellular region"/>
    <property type="evidence" value="ECO:0007669"/>
    <property type="project" value="UniProtKB-SubCell"/>
</dbReference>
<reference evidence="9" key="1">
    <citation type="submission" date="2020-05" db="EMBL/GenBank/DDBJ databases">
        <title>Identification of trans-AT polyketide cluster in two marine bacteria, producers of a novel glutaramide-containing polyketide sesbanimide D and analogs.</title>
        <authorList>
            <person name="Kacar D."/>
            <person name="Rodriguez P."/>
            <person name="Canedo L."/>
            <person name="Gonzalez E."/>
            <person name="Galan B."/>
            <person name="De La Calle F."/>
            <person name="Garcia J.L."/>
        </authorList>
    </citation>
    <scope>NUCLEOTIDE SEQUENCE</scope>
    <source>
        <strain evidence="9">PHM038</strain>
    </source>
</reference>